<feature type="repeat" description="WD" evidence="3">
    <location>
        <begin position="969"/>
        <end position="1004"/>
    </location>
</feature>
<dbReference type="GO" id="GO:0004672">
    <property type="term" value="F:protein kinase activity"/>
    <property type="evidence" value="ECO:0007669"/>
    <property type="project" value="InterPro"/>
</dbReference>
<name>A0A286U526_9AGAM</name>
<accession>A0A286U526</accession>
<dbReference type="Pfam" id="PF00400">
    <property type="entry name" value="WD40"/>
    <property type="match status" value="9"/>
</dbReference>
<feature type="domain" description="Protein kinase" evidence="4">
    <location>
        <begin position="26"/>
        <end position="299"/>
    </location>
</feature>
<dbReference type="AlphaFoldDB" id="A0A286U526"/>
<dbReference type="InterPro" id="IPR001680">
    <property type="entry name" value="WD40_rpt"/>
</dbReference>
<dbReference type="InterPro" id="IPR000719">
    <property type="entry name" value="Prot_kinase_dom"/>
</dbReference>
<protein>
    <submittedName>
        <fullName evidence="5">WD40 domain containing protein</fullName>
    </submittedName>
</protein>
<dbReference type="PROSITE" id="PS00108">
    <property type="entry name" value="PROTEIN_KINASE_ST"/>
    <property type="match status" value="1"/>
</dbReference>
<dbReference type="PROSITE" id="PS50011">
    <property type="entry name" value="PROTEIN_KINASE_DOM"/>
    <property type="match status" value="1"/>
</dbReference>
<evidence type="ECO:0000256" key="3">
    <source>
        <dbReference type="PROSITE-ProRule" id="PRU00221"/>
    </source>
</evidence>
<dbReference type="InterPro" id="IPR011009">
    <property type="entry name" value="Kinase-like_dom_sf"/>
</dbReference>
<dbReference type="CDD" id="cd00200">
    <property type="entry name" value="WD40"/>
    <property type="match status" value="2"/>
</dbReference>
<keyword evidence="6" id="KW-1185">Reference proteome</keyword>
<dbReference type="SMART" id="SM00220">
    <property type="entry name" value="S_TKc"/>
    <property type="match status" value="1"/>
</dbReference>
<dbReference type="Gene3D" id="2.130.10.10">
    <property type="entry name" value="YVTN repeat-like/Quinoprotein amine dehydrogenase"/>
    <property type="match status" value="5"/>
</dbReference>
<evidence type="ECO:0000256" key="2">
    <source>
        <dbReference type="ARBA" id="ARBA00022737"/>
    </source>
</evidence>
<dbReference type="SMART" id="SM00320">
    <property type="entry name" value="WD40"/>
    <property type="match status" value="13"/>
</dbReference>
<dbReference type="Pfam" id="PF00069">
    <property type="entry name" value="Pkinase"/>
    <property type="match status" value="1"/>
</dbReference>
<organism evidence="5 6">
    <name type="scientific">Pyrrhoderma noxium</name>
    <dbReference type="NCBI Taxonomy" id="2282107"/>
    <lineage>
        <taxon>Eukaryota</taxon>
        <taxon>Fungi</taxon>
        <taxon>Dikarya</taxon>
        <taxon>Basidiomycota</taxon>
        <taxon>Agaricomycotina</taxon>
        <taxon>Agaricomycetes</taxon>
        <taxon>Hymenochaetales</taxon>
        <taxon>Hymenochaetaceae</taxon>
        <taxon>Pyrrhoderma</taxon>
    </lineage>
</organism>
<dbReference type="Proteomes" id="UP000217199">
    <property type="component" value="Unassembled WGS sequence"/>
</dbReference>
<dbReference type="PROSITE" id="PS00678">
    <property type="entry name" value="WD_REPEATS_1"/>
    <property type="match status" value="1"/>
</dbReference>
<evidence type="ECO:0000256" key="1">
    <source>
        <dbReference type="ARBA" id="ARBA00022574"/>
    </source>
</evidence>
<dbReference type="Gene3D" id="1.10.510.10">
    <property type="entry name" value="Transferase(Phosphotransferase) domain 1"/>
    <property type="match status" value="1"/>
</dbReference>
<evidence type="ECO:0000259" key="4">
    <source>
        <dbReference type="PROSITE" id="PS50011"/>
    </source>
</evidence>
<feature type="repeat" description="WD" evidence="3">
    <location>
        <begin position="755"/>
        <end position="789"/>
    </location>
</feature>
<dbReference type="PROSITE" id="PS50294">
    <property type="entry name" value="WD_REPEATS_REGION"/>
    <property type="match status" value="8"/>
</dbReference>
<dbReference type="GO" id="GO:0005634">
    <property type="term" value="C:nucleus"/>
    <property type="evidence" value="ECO:0007669"/>
    <property type="project" value="TreeGrafter"/>
</dbReference>
<dbReference type="GO" id="GO:1990234">
    <property type="term" value="C:transferase complex"/>
    <property type="evidence" value="ECO:0007669"/>
    <property type="project" value="UniProtKB-ARBA"/>
</dbReference>
<dbReference type="InterPro" id="IPR008271">
    <property type="entry name" value="Ser/Thr_kinase_AS"/>
</dbReference>
<feature type="repeat" description="WD" evidence="3">
    <location>
        <begin position="795"/>
        <end position="836"/>
    </location>
</feature>
<evidence type="ECO:0000313" key="6">
    <source>
        <dbReference type="Proteomes" id="UP000217199"/>
    </source>
</evidence>
<dbReference type="SUPFAM" id="SSF50998">
    <property type="entry name" value="Quinoprotein alcohol dehydrogenase-like"/>
    <property type="match status" value="1"/>
</dbReference>
<keyword evidence="2" id="KW-0677">Repeat</keyword>
<evidence type="ECO:0000313" key="5">
    <source>
        <dbReference type="EMBL" id="PAV14690.1"/>
    </source>
</evidence>
<dbReference type="InterPro" id="IPR011047">
    <property type="entry name" value="Quinoprotein_ADH-like_sf"/>
</dbReference>
<keyword evidence="1 3" id="KW-0853">WD repeat</keyword>
<feature type="repeat" description="WD" evidence="3">
    <location>
        <begin position="1143"/>
        <end position="1184"/>
    </location>
</feature>
<dbReference type="PROSITE" id="PS50082">
    <property type="entry name" value="WD_REPEATS_2"/>
    <property type="match status" value="9"/>
</dbReference>
<dbReference type="InterPro" id="IPR019775">
    <property type="entry name" value="WD40_repeat_CS"/>
</dbReference>
<dbReference type="InterPro" id="IPR015943">
    <property type="entry name" value="WD40/YVTN_repeat-like_dom_sf"/>
</dbReference>
<dbReference type="PRINTS" id="PR00320">
    <property type="entry name" value="GPROTEINBRPT"/>
</dbReference>
<feature type="repeat" description="WD" evidence="3">
    <location>
        <begin position="1004"/>
        <end position="1046"/>
    </location>
</feature>
<dbReference type="InParanoid" id="A0A286U526"/>
<dbReference type="EMBL" id="NBII01000012">
    <property type="protein sequence ID" value="PAV14690.1"/>
    <property type="molecule type" value="Genomic_DNA"/>
</dbReference>
<dbReference type="InterPro" id="IPR036322">
    <property type="entry name" value="WD40_repeat_dom_sf"/>
</dbReference>
<gene>
    <name evidence="5" type="ORF">PNOK_0976800</name>
</gene>
<reference evidence="5 6" key="1">
    <citation type="journal article" date="2017" name="Mol. Ecol.">
        <title>Comparative and population genomic landscape of Phellinus noxius: A hypervariable fungus causing root rot in trees.</title>
        <authorList>
            <person name="Chung C.L."/>
            <person name="Lee T.J."/>
            <person name="Akiba M."/>
            <person name="Lee H.H."/>
            <person name="Kuo T.H."/>
            <person name="Liu D."/>
            <person name="Ke H.M."/>
            <person name="Yokoi T."/>
            <person name="Roa M.B."/>
            <person name="Lu M.J."/>
            <person name="Chang Y.Y."/>
            <person name="Ann P.J."/>
            <person name="Tsai J.N."/>
            <person name="Chen C.Y."/>
            <person name="Tzean S.S."/>
            <person name="Ota Y."/>
            <person name="Hattori T."/>
            <person name="Sahashi N."/>
            <person name="Liou R.F."/>
            <person name="Kikuchi T."/>
            <person name="Tsai I.J."/>
        </authorList>
    </citation>
    <scope>NUCLEOTIDE SEQUENCE [LARGE SCALE GENOMIC DNA]</scope>
    <source>
        <strain evidence="5 6">FFPRI411160</strain>
    </source>
</reference>
<dbReference type="InterPro" id="IPR020472">
    <property type="entry name" value="WD40_PAC1"/>
</dbReference>
<sequence>MSNHLPYVSPDVLEQFKHLKIPNFDMSKSTFIAAGGFSDVFKAEHHLPGHPTKSVIAIKQLRFHIKKDIIMLFKKEISIWSSLQHPNIVPLLGFTFDADTNYPLLISEWMENGSAWSYINYKPKYNAFKLICDVAEGLAYLHVKKMVHSDLKTDNVLISSSGTAMICDFGMTTSIAPSESIETSHSSHIGTLRYRAHELIPLSRGHPIHTTASDVWAFGMTTYELLTRKRAYGEKRNEGQILLAIVKRETPSIPTFDQLIHQVASKNIFQNLVQICLSCWECEPKKRIDAAEILVHLSKSSGSMHTSTLESPPVDPKQRIEITVKNAELINNTDFYSSILKGVFRCGDWTPHIFGGVLSLIFFSKSPLSDQDIDAILGLEADRTSDLLACLQPLVNHEKGNPVEIRDASLYDYLVSCKEYPWYIDTDEQKTYIASRCLERMRDLLRYNICDIPSSYVFNAEIPDNNTRVTQCIPPSLKYICCNWAHHLRDVPYSQELCSQVRFFAYNQLLFWFETLSLTSTFNDHVGPALCLAIDWVGNNDPELSSFLGDAYRQASIYSEPISMSASQVYNSLLPLTKEDSLMSIHYAKYASTGCRVEYIGRKRRIECIKTIQVNPGRDQRPRSEALLTDFLFFSPDGTQILHNTLRGICVWNATKGELITGPLTGYDESSALSATYSPNGSYIIEASDDGIIRKFDALTNFLVWEREMGRKQIDLSRVVSAAFSPDAKSVVFGNNQGTILAFNVDTGEPRYEPLEVHTDSVRCLSFSSDGQYFASGSDDMTINIWDVEVKISQFKKHTQAVTTVNFSPSGNNVVSGSKDRTILIWGAFTGEVLRKIECGGEVNSVVYSPNELYILVGGSEWMSMWKVDDVRAPPKVFEVDKSILRVAFSPDSSRFVSVDDGRNVIRIWDASWSEEGTETIIEEQAEITSISLSASGNLIVTGSSDGSICLWSVLTGGLVKKLDFSHSVDSVSFCPVNEQLIAFGSRDGTVRLWDVTNEEPFTIGKHDYSVSSVVFSPLGGKHVASGSWDKTIRIWDVDGRELEVSPLTERDSFVRTLAYSPDGTRLASGSADKTVRIWNPETGQLLSTFYDHHDWVNSVAYSSDGLCIVSGSDDKTILFYNAQDDHIVGEQITRSRDYAKRFTGHGGNVSSVCFSPDGERILSGSFDKTARVWNAVTDRPLFLPFGGHTKIVRTVCFFPDGRRFATGSDDGAVRIWTLDTTPNNTNWDLRNNNWVVDKNNKPMMWIPTDLRARLYGSGCTSILNRSYYLKLKLGTE</sequence>
<comment type="caution">
    <text evidence="5">The sequence shown here is derived from an EMBL/GenBank/DDBJ whole genome shotgun (WGS) entry which is preliminary data.</text>
</comment>
<proteinExistence type="predicted"/>
<dbReference type="SUPFAM" id="SSF50978">
    <property type="entry name" value="WD40 repeat-like"/>
    <property type="match status" value="2"/>
</dbReference>
<dbReference type="GO" id="GO:0005524">
    <property type="term" value="F:ATP binding"/>
    <property type="evidence" value="ECO:0007669"/>
    <property type="project" value="InterPro"/>
</dbReference>
<dbReference type="SUPFAM" id="SSF56112">
    <property type="entry name" value="Protein kinase-like (PK-like)"/>
    <property type="match status" value="1"/>
</dbReference>
<dbReference type="STRING" id="2282107.A0A286U526"/>
<feature type="repeat" description="WD" evidence="3">
    <location>
        <begin position="1048"/>
        <end position="1089"/>
    </location>
</feature>
<dbReference type="PANTHER" id="PTHR22847">
    <property type="entry name" value="WD40 REPEAT PROTEIN"/>
    <property type="match status" value="1"/>
</dbReference>
<feature type="repeat" description="WD" evidence="3">
    <location>
        <begin position="1090"/>
        <end position="1131"/>
    </location>
</feature>
<feature type="repeat" description="WD" evidence="3">
    <location>
        <begin position="921"/>
        <end position="962"/>
    </location>
</feature>
<feature type="repeat" description="WD" evidence="3">
    <location>
        <begin position="1186"/>
        <end position="1227"/>
    </location>
</feature>
<dbReference type="PANTHER" id="PTHR22847:SF637">
    <property type="entry name" value="WD REPEAT DOMAIN 5B"/>
    <property type="match status" value="1"/>
</dbReference>